<dbReference type="SMART" id="SM00827">
    <property type="entry name" value="PKS_AT"/>
    <property type="match status" value="1"/>
</dbReference>
<comment type="caution">
    <text evidence="2">The sequence shown here is derived from an EMBL/GenBank/DDBJ whole genome shotgun (WGS) entry which is preliminary data.</text>
</comment>
<keyword evidence="3" id="KW-1185">Reference proteome</keyword>
<dbReference type="GO" id="GO:0016746">
    <property type="term" value="F:acyltransferase activity"/>
    <property type="evidence" value="ECO:0007669"/>
    <property type="project" value="UniProtKB-KW"/>
</dbReference>
<dbReference type="SUPFAM" id="SSF55048">
    <property type="entry name" value="Probable ACP-binding domain of malonyl-CoA ACP transacylase"/>
    <property type="match status" value="1"/>
</dbReference>
<dbReference type="PANTHER" id="PTHR42681:SF6">
    <property type="entry name" value="BLL0263 PROTEIN"/>
    <property type="match status" value="1"/>
</dbReference>
<keyword evidence="2" id="KW-0012">Acyltransferase</keyword>
<keyword evidence="2" id="KW-0808">Transferase</keyword>
<dbReference type="PANTHER" id="PTHR42681">
    <property type="entry name" value="MALONYL-COA-ACYL CARRIER PROTEIN TRANSACYLASE, MITOCHONDRIAL"/>
    <property type="match status" value="1"/>
</dbReference>
<sequence length="338" mass="36144">MTQARVAVLFPGQGAYYPGALTGLAPGHPAVQEVLAAMDPIALKHLGGTLSDYLASAPPPESEGHTLRAQGLYQLAIYGSSLAIYRVLEAQGLTPQVFVGHSFGELTAMVCAGGFTVEEGTEILCERVAALQLLGSHSGFMAALGMDAERTEHLVKLMGSTDLAIAAENHSGQTALSGSEEAMALAQSLCGLLRIAFKKLNSLYPFHCPTMMKPAAEDFRTRLKRFTSRPLKAPVFSPILGRFYHGQDSLAGHLADHLMQTVHFTRAIHVLAQENITAFIECGASKALSSFVKSELEGASVLTMTLLHSRTPARESLATGLQVLREHRVLPYGTEGCM</sequence>
<proteinExistence type="predicted"/>
<feature type="domain" description="Malonyl-CoA:ACP transacylase (MAT)" evidence="1">
    <location>
        <begin position="9"/>
        <end position="311"/>
    </location>
</feature>
<dbReference type="Pfam" id="PF00698">
    <property type="entry name" value="Acyl_transf_1"/>
    <property type="match status" value="1"/>
</dbReference>
<dbReference type="SUPFAM" id="SSF52151">
    <property type="entry name" value="FabD/lysophospholipase-like"/>
    <property type="match status" value="1"/>
</dbReference>
<dbReference type="Proteomes" id="UP001221838">
    <property type="component" value="Unassembled WGS sequence"/>
</dbReference>
<evidence type="ECO:0000313" key="2">
    <source>
        <dbReference type="EMBL" id="MDC0712881.1"/>
    </source>
</evidence>
<evidence type="ECO:0000259" key="1">
    <source>
        <dbReference type="SMART" id="SM00827"/>
    </source>
</evidence>
<organism evidence="2 3">
    <name type="scientific">Stigmatella ashevillensis</name>
    <dbReference type="NCBI Taxonomy" id="2995309"/>
    <lineage>
        <taxon>Bacteria</taxon>
        <taxon>Pseudomonadati</taxon>
        <taxon>Myxococcota</taxon>
        <taxon>Myxococcia</taxon>
        <taxon>Myxococcales</taxon>
        <taxon>Cystobacterineae</taxon>
        <taxon>Archangiaceae</taxon>
        <taxon>Stigmatella</taxon>
    </lineage>
</organism>
<gene>
    <name evidence="2" type="ORF">POL68_30750</name>
</gene>
<dbReference type="InterPro" id="IPR016035">
    <property type="entry name" value="Acyl_Trfase/lysoPLipase"/>
</dbReference>
<dbReference type="InterPro" id="IPR016036">
    <property type="entry name" value="Malonyl_transacylase_ACP-bd"/>
</dbReference>
<dbReference type="InterPro" id="IPR014043">
    <property type="entry name" value="Acyl_transferase_dom"/>
</dbReference>
<reference evidence="2 3" key="1">
    <citation type="submission" date="2022-11" db="EMBL/GenBank/DDBJ databases">
        <title>Minimal conservation of predation-associated metabolite biosynthetic gene clusters underscores biosynthetic potential of Myxococcota including descriptions for ten novel species: Archangium lansinium sp. nov., Myxococcus landrumus sp. nov., Nannocystis bai.</title>
        <authorList>
            <person name="Ahearne A."/>
            <person name="Stevens C."/>
            <person name="Dowd S."/>
        </authorList>
    </citation>
    <scope>NUCLEOTIDE SEQUENCE [LARGE SCALE GENOMIC DNA]</scope>
    <source>
        <strain evidence="2 3">NCWAL01</strain>
    </source>
</reference>
<accession>A0ABT5DH84</accession>
<dbReference type="InterPro" id="IPR050858">
    <property type="entry name" value="Mal-CoA-ACP_Trans/PKS_FabD"/>
</dbReference>
<dbReference type="RefSeq" id="WP_272143027.1">
    <property type="nucleotide sequence ID" value="NZ_JAQNDM010000002.1"/>
</dbReference>
<dbReference type="Gene3D" id="3.40.366.10">
    <property type="entry name" value="Malonyl-Coenzyme A Acyl Carrier Protein, domain 2"/>
    <property type="match status" value="1"/>
</dbReference>
<dbReference type="InterPro" id="IPR001227">
    <property type="entry name" value="Ac_transferase_dom_sf"/>
</dbReference>
<dbReference type="EMBL" id="JAQNDM010000002">
    <property type="protein sequence ID" value="MDC0712881.1"/>
    <property type="molecule type" value="Genomic_DNA"/>
</dbReference>
<protein>
    <submittedName>
        <fullName evidence="2">Acyltransferase domain-containing protein</fullName>
    </submittedName>
</protein>
<evidence type="ECO:0000313" key="3">
    <source>
        <dbReference type="Proteomes" id="UP001221838"/>
    </source>
</evidence>
<name>A0ABT5DH84_9BACT</name>